<dbReference type="GO" id="GO:0003824">
    <property type="term" value="F:catalytic activity"/>
    <property type="evidence" value="ECO:0007669"/>
    <property type="project" value="InterPro"/>
</dbReference>
<reference evidence="2 3" key="1">
    <citation type="submission" date="2014-03" db="EMBL/GenBank/DDBJ databases">
        <title>Draft genome sequence of the novel thermoacidophilic archaea Acidianus copahuensis ALE1 strain, isolated from Copahue volcanic area in Neuquen Argentina.</title>
        <authorList>
            <person name="Urbieta M.S."/>
            <person name="Rascovan N."/>
            <person name="Castro C."/>
            <person name="Revale S."/>
            <person name="Giaveno M.A."/>
            <person name="Vazquez M.P."/>
            <person name="Donati E.R."/>
        </authorList>
    </citation>
    <scope>NUCLEOTIDE SEQUENCE [LARGE SCALE GENOMIC DNA]</scope>
    <source>
        <strain evidence="2 3">ALE1</strain>
    </source>
</reference>
<organism evidence="2 3">
    <name type="scientific">Candidatus Acidianus copahuensis</name>
    <dbReference type="NCBI Taxonomy" id="1160895"/>
    <lineage>
        <taxon>Archaea</taxon>
        <taxon>Thermoproteota</taxon>
        <taxon>Thermoprotei</taxon>
        <taxon>Sulfolobales</taxon>
        <taxon>Sulfolobaceae</taxon>
        <taxon>Acidianus</taxon>
    </lineage>
</organism>
<dbReference type="Pfam" id="PF01048">
    <property type="entry name" value="PNP_UDP_1"/>
    <property type="match status" value="1"/>
</dbReference>
<protein>
    <submittedName>
        <fullName evidence="2">Purine nucleoside phosphorylase</fullName>
    </submittedName>
</protein>
<dbReference type="InterPro" id="IPR000845">
    <property type="entry name" value="Nucleoside_phosphorylase_d"/>
</dbReference>
<evidence type="ECO:0000259" key="1">
    <source>
        <dbReference type="Pfam" id="PF01048"/>
    </source>
</evidence>
<gene>
    <name evidence="2" type="ORF">CM19_03710</name>
</gene>
<keyword evidence="3" id="KW-1185">Reference proteome</keyword>
<proteinExistence type="predicted"/>
<accession>A0A031LTU4</accession>
<dbReference type="STRING" id="1160895.CM19_03710"/>
<evidence type="ECO:0000313" key="3">
    <source>
        <dbReference type="Proteomes" id="UP000024332"/>
    </source>
</evidence>
<sequence length="230" mass="25529">MVLVTAQKDELGEKSIIVGNLTRMKTIVQLLDNARQISEFAGYYTYVGNYKGEKVSVVFHGIGIPSLTLITHDLFNLGVKEIIRFGSATGLKDVKPGEIVIPIGYSYNMGGTFMQYFGGDLMSYALTADYELMNKLVRSLSQSQKVRVGNVFTSDALLAQTRDYLKKLSSRNHLAVELEGAGLYFLANLLGFKAVSVHLIYRNALTEETLSQDEITKKEKEIAEIILNSI</sequence>
<evidence type="ECO:0000313" key="2">
    <source>
        <dbReference type="EMBL" id="EZQ10553.1"/>
    </source>
</evidence>
<dbReference type="InterPro" id="IPR035994">
    <property type="entry name" value="Nucleoside_phosphorylase_sf"/>
</dbReference>
<dbReference type="Proteomes" id="UP000024332">
    <property type="component" value="Unassembled WGS sequence"/>
</dbReference>
<dbReference type="OrthoDB" id="372263at2157"/>
<dbReference type="PANTHER" id="PTHR43691">
    <property type="entry name" value="URIDINE PHOSPHORYLASE"/>
    <property type="match status" value="1"/>
</dbReference>
<dbReference type="GO" id="GO:0005829">
    <property type="term" value="C:cytosol"/>
    <property type="evidence" value="ECO:0007669"/>
    <property type="project" value="TreeGrafter"/>
</dbReference>
<dbReference type="PANTHER" id="PTHR43691:SF11">
    <property type="entry name" value="FI09636P-RELATED"/>
    <property type="match status" value="1"/>
</dbReference>
<feature type="domain" description="Nucleoside phosphorylase" evidence="1">
    <location>
        <begin position="16"/>
        <end position="223"/>
    </location>
</feature>
<dbReference type="EMBL" id="JFZT01000021">
    <property type="protein sequence ID" value="EZQ10553.1"/>
    <property type="molecule type" value="Genomic_DNA"/>
</dbReference>
<comment type="caution">
    <text evidence="2">The sequence shown here is derived from an EMBL/GenBank/DDBJ whole genome shotgun (WGS) entry which is preliminary data.</text>
</comment>
<dbReference type="Gene3D" id="3.40.50.1580">
    <property type="entry name" value="Nucleoside phosphorylase domain"/>
    <property type="match status" value="1"/>
</dbReference>
<dbReference type="SUPFAM" id="SSF53167">
    <property type="entry name" value="Purine and uridine phosphorylases"/>
    <property type="match status" value="1"/>
</dbReference>
<name>A0A031LTU4_9CREN</name>
<dbReference type="RefSeq" id="WP_048099053.1">
    <property type="nucleotide sequence ID" value="NZ_JFZT01000021.1"/>
</dbReference>
<dbReference type="AlphaFoldDB" id="A0A031LTU4"/>
<dbReference type="GO" id="GO:0009116">
    <property type="term" value="P:nucleoside metabolic process"/>
    <property type="evidence" value="ECO:0007669"/>
    <property type="project" value="InterPro"/>
</dbReference>